<sequence>MLGPRNRCGLVSSIIAILFNSQHLIFSLIHPSIHRQNEGRYHHLSSRSCRTRHCCSGSQCSSCRKCRPRRSPFWGEQWREYSY</sequence>
<accession>A0A5N6UYK8</accession>
<evidence type="ECO:0000313" key="2">
    <source>
        <dbReference type="Proteomes" id="UP000326950"/>
    </source>
</evidence>
<dbReference type="EMBL" id="ML738615">
    <property type="protein sequence ID" value="KAE8163687.1"/>
    <property type="molecule type" value="Genomic_DNA"/>
</dbReference>
<protein>
    <submittedName>
        <fullName evidence="1">Uncharacterized protein</fullName>
    </submittedName>
</protein>
<proteinExistence type="predicted"/>
<dbReference type="AlphaFoldDB" id="A0A5N6UYK8"/>
<organism evidence="1 2">
    <name type="scientific">Aspergillus tamarii</name>
    <dbReference type="NCBI Taxonomy" id="41984"/>
    <lineage>
        <taxon>Eukaryota</taxon>
        <taxon>Fungi</taxon>
        <taxon>Dikarya</taxon>
        <taxon>Ascomycota</taxon>
        <taxon>Pezizomycotina</taxon>
        <taxon>Eurotiomycetes</taxon>
        <taxon>Eurotiomycetidae</taxon>
        <taxon>Eurotiales</taxon>
        <taxon>Aspergillaceae</taxon>
        <taxon>Aspergillus</taxon>
        <taxon>Aspergillus subgen. Circumdati</taxon>
    </lineage>
</organism>
<gene>
    <name evidence="1" type="ORF">BDV40DRAFT_262349</name>
</gene>
<name>A0A5N6UYK8_ASPTM</name>
<keyword evidence="2" id="KW-1185">Reference proteome</keyword>
<reference evidence="1 2" key="1">
    <citation type="submission" date="2019-04" db="EMBL/GenBank/DDBJ databases">
        <title>Friends and foes A comparative genomics study of 23 Aspergillus species from section Flavi.</title>
        <authorList>
            <consortium name="DOE Joint Genome Institute"/>
            <person name="Kjaerbolling I."/>
            <person name="Vesth T."/>
            <person name="Frisvad J.C."/>
            <person name="Nybo J.L."/>
            <person name="Theobald S."/>
            <person name="Kildgaard S."/>
            <person name="Isbrandt T."/>
            <person name="Kuo A."/>
            <person name="Sato A."/>
            <person name="Lyhne E.K."/>
            <person name="Kogle M.E."/>
            <person name="Wiebenga A."/>
            <person name="Kun R.S."/>
            <person name="Lubbers R.J."/>
            <person name="Makela M.R."/>
            <person name="Barry K."/>
            <person name="Chovatia M."/>
            <person name="Clum A."/>
            <person name="Daum C."/>
            <person name="Haridas S."/>
            <person name="He G."/>
            <person name="LaButti K."/>
            <person name="Lipzen A."/>
            <person name="Mondo S."/>
            <person name="Riley R."/>
            <person name="Salamov A."/>
            <person name="Simmons B.A."/>
            <person name="Magnuson J.K."/>
            <person name="Henrissat B."/>
            <person name="Mortensen U.H."/>
            <person name="Larsen T.O."/>
            <person name="Devries R.P."/>
            <person name="Grigoriev I.V."/>
            <person name="Machida M."/>
            <person name="Baker S.E."/>
            <person name="Andersen M.R."/>
        </authorList>
    </citation>
    <scope>NUCLEOTIDE SEQUENCE [LARGE SCALE GENOMIC DNA]</scope>
    <source>
        <strain evidence="1 2">CBS 117626</strain>
    </source>
</reference>
<evidence type="ECO:0000313" key="1">
    <source>
        <dbReference type="EMBL" id="KAE8163687.1"/>
    </source>
</evidence>
<dbReference type="Proteomes" id="UP000326950">
    <property type="component" value="Unassembled WGS sequence"/>
</dbReference>